<evidence type="ECO:0000259" key="1">
    <source>
        <dbReference type="SMART" id="SM00382"/>
    </source>
</evidence>
<evidence type="ECO:0000313" key="3">
    <source>
        <dbReference type="Proteomes" id="UP000321638"/>
    </source>
</evidence>
<name>A0A5C8PBW0_9HYPH</name>
<feature type="domain" description="AAA+ ATPase" evidence="1">
    <location>
        <begin position="46"/>
        <end position="238"/>
    </location>
</feature>
<proteinExistence type="predicted"/>
<comment type="caution">
    <text evidence="2">The sequence shown here is derived from an EMBL/GenBank/DDBJ whole genome shotgun (WGS) entry which is preliminary data.</text>
</comment>
<dbReference type="AlphaFoldDB" id="A0A5C8PBW0"/>
<dbReference type="Gene3D" id="3.40.50.300">
    <property type="entry name" value="P-loop containing nucleotide triphosphate hydrolases"/>
    <property type="match status" value="1"/>
</dbReference>
<keyword evidence="3" id="KW-1185">Reference proteome</keyword>
<reference evidence="2 3" key="1">
    <citation type="submission" date="2019-06" db="EMBL/GenBank/DDBJ databases">
        <title>New taxonomy in bacterial strain CC-CFT640, isolated from vineyard.</title>
        <authorList>
            <person name="Lin S.-Y."/>
            <person name="Tsai C.-F."/>
            <person name="Young C.-C."/>
        </authorList>
    </citation>
    <scope>NUCLEOTIDE SEQUENCE [LARGE SCALE GENOMIC DNA]</scope>
    <source>
        <strain evidence="2 3">CC-CFT640</strain>
    </source>
</reference>
<dbReference type="EMBL" id="VDUZ01000057">
    <property type="protein sequence ID" value="TXL70543.1"/>
    <property type="molecule type" value="Genomic_DNA"/>
</dbReference>
<sequence length="358" mass="38989">MNTTTKTTGSLEAAKKHIPFVALTASDLLKGSSPLPDYLLSPWLREGQNAMVYADTGVGKTWFALTLAWVLAGGGEIAGWRTDKPRRVLYVDGEMPTWSLEERIKVIAEGYRDTIYPPVAAANILFVPRLAQKTTKGTKAPVWVDLASDAGQKLIAEMIEEARPDVVIFDNFTTLTDSLKDENDATAFKAAIGNLLGAKAQGVTTILIHHSNKGGNSYRGSSAIAATFDAIVHLKKPKDAKVYEADFSVVFEKNRNRGDASVQQNRWSLGESGQWAVTVDEDAKLAEIVEGLRSGKHSTQRELGLALDLKDYQVTRLIKRAEASGLLKRGEAKTLLEAAKDGTEEETVVKRLKGASDF</sequence>
<dbReference type="Pfam" id="PF13481">
    <property type="entry name" value="AAA_25"/>
    <property type="match status" value="1"/>
</dbReference>
<gene>
    <name evidence="2" type="ORF">FHP25_33965</name>
</gene>
<dbReference type="InterPro" id="IPR003593">
    <property type="entry name" value="AAA+_ATPase"/>
</dbReference>
<dbReference type="InterPro" id="IPR027417">
    <property type="entry name" value="P-loop_NTPase"/>
</dbReference>
<protein>
    <submittedName>
        <fullName evidence="2">AAA family ATPase</fullName>
    </submittedName>
</protein>
<dbReference type="Proteomes" id="UP000321638">
    <property type="component" value="Unassembled WGS sequence"/>
</dbReference>
<evidence type="ECO:0000313" key="2">
    <source>
        <dbReference type="EMBL" id="TXL70543.1"/>
    </source>
</evidence>
<dbReference type="RefSeq" id="WP_147851456.1">
    <property type="nucleotide sequence ID" value="NZ_VDUZ01000057.1"/>
</dbReference>
<dbReference type="SUPFAM" id="SSF52540">
    <property type="entry name" value="P-loop containing nucleoside triphosphate hydrolases"/>
    <property type="match status" value="1"/>
</dbReference>
<accession>A0A5C8PBW0</accession>
<dbReference type="SMART" id="SM00382">
    <property type="entry name" value="AAA"/>
    <property type="match status" value="1"/>
</dbReference>
<organism evidence="2 3">
    <name type="scientific">Vineibacter terrae</name>
    <dbReference type="NCBI Taxonomy" id="2586908"/>
    <lineage>
        <taxon>Bacteria</taxon>
        <taxon>Pseudomonadati</taxon>
        <taxon>Pseudomonadota</taxon>
        <taxon>Alphaproteobacteria</taxon>
        <taxon>Hyphomicrobiales</taxon>
        <taxon>Vineibacter</taxon>
    </lineage>
</organism>
<dbReference type="OrthoDB" id="34187at2"/>